<name>A0A4P6K575_KTERU</name>
<dbReference type="PANTHER" id="PTHR13887">
    <property type="entry name" value="GLUTATHIONE S-TRANSFERASE KAPPA"/>
    <property type="match status" value="1"/>
</dbReference>
<dbReference type="Pfam" id="PF13743">
    <property type="entry name" value="Thioredoxin_5"/>
    <property type="match status" value="1"/>
</dbReference>
<organism evidence="1 2">
    <name type="scientific">Ktedonosporobacter rubrisoli</name>
    <dbReference type="NCBI Taxonomy" id="2509675"/>
    <lineage>
        <taxon>Bacteria</taxon>
        <taxon>Bacillati</taxon>
        <taxon>Chloroflexota</taxon>
        <taxon>Ktedonobacteria</taxon>
        <taxon>Ktedonobacterales</taxon>
        <taxon>Ktedonosporobacteraceae</taxon>
        <taxon>Ktedonosporobacter</taxon>
    </lineage>
</organism>
<keyword evidence="2" id="KW-1185">Reference proteome</keyword>
<dbReference type="AlphaFoldDB" id="A0A4P6K575"/>
<evidence type="ECO:0000313" key="1">
    <source>
        <dbReference type="EMBL" id="QBD82686.1"/>
    </source>
</evidence>
<evidence type="ECO:0000313" key="2">
    <source>
        <dbReference type="Proteomes" id="UP000290365"/>
    </source>
</evidence>
<dbReference type="EMBL" id="CP035758">
    <property type="protein sequence ID" value="QBD82686.1"/>
    <property type="molecule type" value="Genomic_DNA"/>
</dbReference>
<gene>
    <name evidence="1" type="ORF">EPA93_44655</name>
</gene>
<dbReference type="Gene3D" id="3.40.30.10">
    <property type="entry name" value="Glutaredoxin"/>
    <property type="match status" value="1"/>
</dbReference>
<reference evidence="1 2" key="1">
    <citation type="submission" date="2019-01" db="EMBL/GenBank/DDBJ databases">
        <title>Ktedonosporobacter rubrisoli SCAWS-G2.</title>
        <authorList>
            <person name="Huang Y."/>
            <person name="Yan B."/>
        </authorList>
    </citation>
    <scope>NUCLEOTIDE SEQUENCE [LARGE SCALE GENOMIC DNA]</scope>
    <source>
        <strain evidence="1 2">SCAWS-G2</strain>
    </source>
</reference>
<dbReference type="Proteomes" id="UP000290365">
    <property type="component" value="Chromosome"/>
</dbReference>
<dbReference type="CDD" id="cd03025">
    <property type="entry name" value="DsbA_FrnE_like"/>
    <property type="match status" value="1"/>
</dbReference>
<dbReference type="PANTHER" id="PTHR13887:SF54">
    <property type="entry name" value="DSBA FAMILY PROTEIN"/>
    <property type="match status" value="1"/>
</dbReference>
<dbReference type="InterPro" id="IPR036249">
    <property type="entry name" value="Thioredoxin-like_sf"/>
</dbReference>
<sequence>MRPLLSSKIPGVSLASPSSQVRRGFAGLFSLVIFYVCYSCKPGRRSGVSLFEPASSSLDEHKINAEGKDGTTCWIEYYTDPLCSWCWAFEAQWRHLCYECAERLQWHYRMGGLIANWRGYDDPFNAIQNPAQMGPQWFQVREFSGMPLDEKIWHSDPPGSSYPACLAVKAAERQGPAIAEQYLRRLREAVMLERRNIARQEILLAAAQEVKQIPSQEEQFDLDRFRADLNAPETVEAFRQDLRDAAYYGIGRFPTLILRRNNGRSLILVGYRPYDALCAAVDSLVPDIRQKHALPREDLIVDYVQQWRSATVHELAEVLGEQLDQTSQLLNALIVQKKLKLANDSPGRTPLYIPIPD</sequence>
<dbReference type="KEGG" id="kbs:EPA93_44655"/>
<dbReference type="SUPFAM" id="SSF52833">
    <property type="entry name" value="Thioredoxin-like"/>
    <property type="match status" value="1"/>
</dbReference>
<protein>
    <submittedName>
        <fullName evidence="1">DsbA family protein</fullName>
    </submittedName>
</protein>
<accession>A0A4P6K575</accession>
<proteinExistence type="predicted"/>
<dbReference type="OrthoDB" id="9813770at2"/>